<evidence type="ECO:0000313" key="1">
    <source>
        <dbReference type="EMBL" id="KAJ7558010.1"/>
    </source>
</evidence>
<protein>
    <submittedName>
        <fullName evidence="1">Uncharacterized protein</fullName>
    </submittedName>
</protein>
<comment type="caution">
    <text evidence="1">The sequence shown here is derived from an EMBL/GenBank/DDBJ whole genome shotgun (WGS) entry which is preliminary data.</text>
</comment>
<gene>
    <name evidence="1" type="ORF">O6H91_04G021300</name>
</gene>
<keyword evidence="2" id="KW-1185">Reference proteome</keyword>
<dbReference type="Proteomes" id="UP001162992">
    <property type="component" value="Chromosome 4"/>
</dbReference>
<evidence type="ECO:0000313" key="2">
    <source>
        <dbReference type="Proteomes" id="UP001162992"/>
    </source>
</evidence>
<name>A0ACC2DV35_DIPCM</name>
<reference evidence="2" key="1">
    <citation type="journal article" date="2024" name="Proc. Natl. Acad. Sci. U.S.A.">
        <title>Extraordinary preservation of gene collinearity over three hundred million years revealed in homosporous lycophytes.</title>
        <authorList>
            <person name="Li C."/>
            <person name="Wickell D."/>
            <person name="Kuo L.Y."/>
            <person name="Chen X."/>
            <person name="Nie B."/>
            <person name="Liao X."/>
            <person name="Peng D."/>
            <person name="Ji J."/>
            <person name="Jenkins J."/>
            <person name="Williams M."/>
            <person name="Shu S."/>
            <person name="Plott C."/>
            <person name="Barry K."/>
            <person name="Rajasekar S."/>
            <person name="Grimwood J."/>
            <person name="Han X."/>
            <person name="Sun S."/>
            <person name="Hou Z."/>
            <person name="He W."/>
            <person name="Dai G."/>
            <person name="Sun C."/>
            <person name="Schmutz J."/>
            <person name="Leebens-Mack J.H."/>
            <person name="Li F.W."/>
            <person name="Wang L."/>
        </authorList>
    </citation>
    <scope>NUCLEOTIDE SEQUENCE [LARGE SCALE GENOMIC DNA]</scope>
    <source>
        <strain evidence="2">cv. PW_Plant_1</strain>
    </source>
</reference>
<dbReference type="EMBL" id="CM055095">
    <property type="protein sequence ID" value="KAJ7558010.1"/>
    <property type="molecule type" value="Genomic_DNA"/>
</dbReference>
<proteinExistence type="predicted"/>
<accession>A0ACC2DV35</accession>
<sequence length="326" mass="36346">MNECPRSLAAAATPSRRNSVTFENLSPLAGYMSRTVLGGSLRNAFSYCVQQVRTYDYENYLCLLQLPEKLRTAAFAIRAFNVEIAKVKESAHETNLALMRLLWWQEAINGIYAKSPVGHPVVKALEYITQEHRLNKHWFSRIIEARIADAEITTSPVNIADVEHYAESTASTLLYLTLEAAGIRNTNADHAASHIGKAAGLALLLRASPFHVGYRRSYIPLELLAKHRFSEEEIYRGKETEALCNAVFELASVANSHLEKARQLSNAVPPEAFPVLLPAVPAGVLLKSLQQCGFNIFDQRLQRGVCGISPLMMQLKIKWQSLCSTY</sequence>
<organism evidence="1 2">
    <name type="scientific">Diphasiastrum complanatum</name>
    <name type="common">Issler's clubmoss</name>
    <name type="synonym">Lycopodium complanatum</name>
    <dbReference type="NCBI Taxonomy" id="34168"/>
    <lineage>
        <taxon>Eukaryota</taxon>
        <taxon>Viridiplantae</taxon>
        <taxon>Streptophyta</taxon>
        <taxon>Embryophyta</taxon>
        <taxon>Tracheophyta</taxon>
        <taxon>Lycopodiopsida</taxon>
        <taxon>Lycopodiales</taxon>
        <taxon>Lycopodiaceae</taxon>
        <taxon>Lycopodioideae</taxon>
        <taxon>Diphasiastrum</taxon>
    </lineage>
</organism>